<protein>
    <submittedName>
        <fullName evidence="4">DUF4129 domain-containing protein</fullName>
    </submittedName>
</protein>
<keyword evidence="1" id="KW-0472">Membrane</keyword>
<keyword evidence="2" id="KW-0732">Signal</keyword>
<accession>A0A6I1E204</accession>
<feature type="signal peptide" evidence="2">
    <location>
        <begin position="1"/>
        <end position="19"/>
    </location>
</feature>
<evidence type="ECO:0000259" key="3">
    <source>
        <dbReference type="Pfam" id="PF13559"/>
    </source>
</evidence>
<proteinExistence type="predicted"/>
<dbReference type="RefSeq" id="WP_152129949.1">
    <property type="nucleotide sequence ID" value="NZ_WELG01000001.1"/>
</dbReference>
<dbReference type="Pfam" id="PF13559">
    <property type="entry name" value="DUF4129"/>
    <property type="match status" value="1"/>
</dbReference>
<evidence type="ECO:0000313" key="5">
    <source>
        <dbReference type="Proteomes" id="UP000429785"/>
    </source>
</evidence>
<feature type="chain" id="PRO_5026134999" evidence="2">
    <location>
        <begin position="20"/>
        <end position="238"/>
    </location>
</feature>
<feature type="domain" description="Protein-glutamine gamma-glutamyltransferase-like C-terminal" evidence="3">
    <location>
        <begin position="165"/>
        <end position="224"/>
    </location>
</feature>
<organism evidence="4 5">
    <name type="scientific">Flagellimonas olearia</name>
    <dbReference type="NCBI Taxonomy" id="552546"/>
    <lineage>
        <taxon>Bacteria</taxon>
        <taxon>Pseudomonadati</taxon>
        <taxon>Bacteroidota</taxon>
        <taxon>Flavobacteriia</taxon>
        <taxon>Flavobacteriales</taxon>
        <taxon>Flavobacteriaceae</taxon>
        <taxon>Flagellimonas</taxon>
    </lineage>
</organism>
<dbReference type="Proteomes" id="UP000429785">
    <property type="component" value="Unassembled WGS sequence"/>
</dbReference>
<reference evidence="4 5" key="1">
    <citation type="submission" date="2019-10" db="EMBL/GenBank/DDBJ databases">
        <title>Muricauda olearia CL-SS4 JCM15563 genome.</title>
        <authorList>
            <person name="Liu L."/>
        </authorList>
    </citation>
    <scope>NUCLEOTIDE SEQUENCE [LARGE SCALE GENOMIC DNA]</scope>
    <source>
        <strain evidence="4 5">CL-SS4</strain>
    </source>
</reference>
<sequence length="238" mass="27771">MIQRIATIFFLIWTMFSMAQNDSIPIPVDEASVLTDRQIGEDLSQKYTGDEFNYEVKTGESSNLLARFIRWVLNSLGETFGLDIPPQTLLILEYIIYALMGLLAIYLLVRMFINEKFNAIFSKKAKSILDIDLSEHHIETIDLDALMNAALKQKDYRLAVRYQFLKVLKLLSQKSIIEWHFDKTNLDYGREIKEARLQEEFKKASYLYENIWYGEQPIDEQGYAKTSSRFDTLNLLIP</sequence>
<comment type="caution">
    <text evidence="4">The sequence shown here is derived from an EMBL/GenBank/DDBJ whole genome shotgun (WGS) entry which is preliminary data.</text>
</comment>
<keyword evidence="1" id="KW-1133">Transmembrane helix</keyword>
<dbReference type="OrthoDB" id="5491447at2"/>
<dbReference type="InterPro" id="IPR025403">
    <property type="entry name" value="TgpA-like_C"/>
</dbReference>
<keyword evidence="1" id="KW-0812">Transmembrane</keyword>
<feature type="transmembrane region" description="Helical" evidence="1">
    <location>
        <begin position="94"/>
        <end position="113"/>
    </location>
</feature>
<dbReference type="EMBL" id="WELG01000001">
    <property type="protein sequence ID" value="KAB7529981.1"/>
    <property type="molecule type" value="Genomic_DNA"/>
</dbReference>
<evidence type="ECO:0000313" key="4">
    <source>
        <dbReference type="EMBL" id="KAB7529981.1"/>
    </source>
</evidence>
<gene>
    <name evidence="4" type="ORF">F8C76_00190</name>
</gene>
<name>A0A6I1E204_9FLAO</name>
<evidence type="ECO:0000256" key="1">
    <source>
        <dbReference type="SAM" id="Phobius"/>
    </source>
</evidence>
<evidence type="ECO:0000256" key="2">
    <source>
        <dbReference type="SAM" id="SignalP"/>
    </source>
</evidence>
<dbReference type="AlphaFoldDB" id="A0A6I1E204"/>